<dbReference type="InterPro" id="IPR011050">
    <property type="entry name" value="Pectin_lyase_fold/virulence"/>
</dbReference>
<dbReference type="RefSeq" id="WP_302884558.1">
    <property type="nucleotide sequence ID" value="NZ_JAUMIT010000005.1"/>
</dbReference>
<organism evidence="2 3">
    <name type="scientific">Wenyingzhuangia gilva</name>
    <dbReference type="NCBI Taxonomy" id="3057677"/>
    <lineage>
        <taxon>Bacteria</taxon>
        <taxon>Pseudomonadati</taxon>
        <taxon>Bacteroidota</taxon>
        <taxon>Flavobacteriia</taxon>
        <taxon>Flavobacteriales</taxon>
        <taxon>Flavobacteriaceae</taxon>
        <taxon>Wenyingzhuangia</taxon>
    </lineage>
</organism>
<feature type="domain" description="DUF6298" evidence="1">
    <location>
        <begin position="481"/>
        <end position="966"/>
    </location>
</feature>
<sequence>MHNTIDKHTNWFKKDKAILSFLLIILTVFTSFSQTTYPDIKRDGNSVKSIPDILGNQIPDFSYAGYMASEKVIPTVENKIVVSPQKEDATKIIQAAIDYVGDLKLNKNGIRGAVLLEPGVYHVKGTLYLKKSGVILRGSGTSEKGTVLKGTGLKREALIRVLGVDDRVYKDTLELSSAYIPLGAKKITIKSTSTLKKGDEIKIQKPITKEWIKTLGTDFFGGETGWIGWKPRDFKINWEREIHQIDGNNIVLNAPLTMALNKGDGDTKVITYIWPGRIENVGVENLMMTSTFDASNPKDEEHRWLGIAMESVKNAWVRQINFKHFAGGAISLLKTAQQITVEDCIVTEPVSEIAAFRRHTFYTEGQQTLFQRCYSEYGYHDFAVGGLGTTGPNAFVQCKSHLPYSNSGAIGSWATGVLFDIAYIDGQALSYNNREQDGRGAGWTAANSVIWETSASKIECYSPPTAQNWAFGVWGQWAGNGHWSDVNNHISPRSLFYAQLKNRLETLPFNPYVFDVGIEPTSSPTVDQAAELTAMANQKLKSLPEWIAEVSSKQEIPTNCVGLKNAKTLKISNAKKSLHKNLKIQVVDGKIAFNHSLVIGKKHNVAWWRGSLRDRDVAQSTPHVTRFVPGRRGTAFTDNINEVVDYLKENNVAALDHNYGLWYDRRMDDHERIRRIDADVWPPFYEQPFARTGQGLAWDHLSKYDLTKYNAWYWDRLKRFANASEVEGKILIHQQYFQHNIIEAGAHWSSSPWRSINNVNGTDFPEPPPYAGDKRIFMAEQFYDVSNENRKKLHQQYIQKSFDNFKDNSNVIHFTSEEYTGPLHFMQFWIDEANKWKNKNGNKTLVGLGATKDVQDAILKDKERSRVVDVIDIKYWHYREDGTVYAPEGGKNLAPRQHARKMNTGKETEEQVYRAVREYREKYPDKMVLYSTNAAPRFGWSVLMAGGSLPSIPNVNVEGFNKALVLMKPTPNTSYKDEVWSLENEGEAYAFYFVNSTSSAIDLSNQSGKFNLYWIDSSNGELISKSTIKGGEKTNLKAPKNKAIAFIKKK</sequence>
<evidence type="ECO:0000259" key="1">
    <source>
        <dbReference type="Pfam" id="PF19815"/>
    </source>
</evidence>
<reference evidence="2" key="1">
    <citation type="submission" date="2023-07" db="EMBL/GenBank/DDBJ databases">
        <title>Wenyingzhuangia sp. chi5 genome sequencing and assembly.</title>
        <authorList>
            <person name="Park S."/>
        </authorList>
    </citation>
    <scope>NUCLEOTIDE SEQUENCE</scope>
    <source>
        <strain evidence="2">Chi5</strain>
    </source>
</reference>
<comment type="caution">
    <text evidence="2">The sequence shown here is derived from an EMBL/GenBank/DDBJ whole genome shotgun (WGS) entry which is preliminary data.</text>
</comment>
<evidence type="ECO:0000313" key="3">
    <source>
        <dbReference type="Proteomes" id="UP001168642"/>
    </source>
</evidence>
<dbReference type="Proteomes" id="UP001168642">
    <property type="component" value="Unassembled WGS sequence"/>
</dbReference>
<dbReference type="Gene3D" id="2.160.20.10">
    <property type="entry name" value="Single-stranded right-handed beta-helix, Pectin lyase-like"/>
    <property type="match status" value="2"/>
</dbReference>
<dbReference type="InterPro" id="IPR046265">
    <property type="entry name" value="DUF6298"/>
</dbReference>
<dbReference type="SUPFAM" id="SSF51126">
    <property type="entry name" value="Pectin lyase-like"/>
    <property type="match status" value="1"/>
</dbReference>
<proteinExistence type="predicted"/>
<accession>A0ABT8VTJ4</accession>
<dbReference type="EMBL" id="JAUMIT010000005">
    <property type="protein sequence ID" value="MDO3695298.1"/>
    <property type="molecule type" value="Genomic_DNA"/>
</dbReference>
<protein>
    <submittedName>
        <fullName evidence="2">DUF6298 domain-containing protein</fullName>
    </submittedName>
</protein>
<gene>
    <name evidence="2" type="ORF">QVZ41_10650</name>
</gene>
<dbReference type="Pfam" id="PF19815">
    <property type="entry name" value="DUF6298"/>
    <property type="match status" value="1"/>
</dbReference>
<dbReference type="InterPro" id="IPR012334">
    <property type="entry name" value="Pectin_lyas_fold"/>
</dbReference>
<name>A0ABT8VTJ4_9FLAO</name>
<evidence type="ECO:0000313" key="2">
    <source>
        <dbReference type="EMBL" id="MDO3695298.1"/>
    </source>
</evidence>
<keyword evidence="3" id="KW-1185">Reference proteome</keyword>